<evidence type="ECO:0000256" key="4">
    <source>
        <dbReference type="ARBA" id="ARBA00022692"/>
    </source>
</evidence>
<comment type="caution">
    <text evidence="10">The sequence shown here is derived from an EMBL/GenBank/DDBJ whole genome shotgun (WGS) entry which is preliminary data.</text>
</comment>
<evidence type="ECO:0000256" key="1">
    <source>
        <dbReference type="ARBA" id="ARBA00004571"/>
    </source>
</evidence>
<evidence type="ECO:0000256" key="7">
    <source>
        <dbReference type="PROSITE-ProRule" id="PRU01360"/>
    </source>
</evidence>
<dbReference type="RefSeq" id="WP_036851769.1">
    <property type="nucleotide sequence ID" value="NZ_JQJD01000043.1"/>
</dbReference>
<keyword evidence="5 7" id="KW-0472">Membrane</keyword>
<name>A0A0A2EN29_PORCN</name>
<keyword evidence="6 7" id="KW-0998">Cell outer membrane</keyword>
<evidence type="ECO:0000256" key="3">
    <source>
        <dbReference type="ARBA" id="ARBA00022452"/>
    </source>
</evidence>
<keyword evidence="4 7" id="KW-0812">Transmembrane</keyword>
<keyword evidence="11" id="KW-1185">Reference proteome</keyword>
<dbReference type="InterPro" id="IPR023996">
    <property type="entry name" value="TonB-dep_OMP_SusC/RagA"/>
</dbReference>
<dbReference type="EMBL" id="JQJD01000043">
    <property type="protein sequence ID" value="KGN80266.1"/>
    <property type="molecule type" value="Genomic_DNA"/>
</dbReference>
<dbReference type="AlphaFoldDB" id="A0A0A2EN29"/>
<feature type="chain" id="PRO_5001998363" evidence="8">
    <location>
        <begin position="22"/>
        <end position="1002"/>
    </location>
</feature>
<evidence type="ECO:0000313" key="11">
    <source>
        <dbReference type="Proteomes" id="UP000030125"/>
    </source>
</evidence>
<dbReference type="Proteomes" id="UP000030125">
    <property type="component" value="Unassembled WGS sequence"/>
</dbReference>
<dbReference type="Gene3D" id="2.170.130.10">
    <property type="entry name" value="TonB-dependent receptor, plug domain"/>
    <property type="match status" value="1"/>
</dbReference>
<dbReference type="Pfam" id="PF13715">
    <property type="entry name" value="CarbopepD_reg_2"/>
    <property type="match status" value="1"/>
</dbReference>
<dbReference type="OrthoDB" id="1108421at2"/>
<reference evidence="10 11" key="1">
    <citation type="submission" date="2014-08" db="EMBL/GenBank/DDBJ databases">
        <title>Porphyromonas cangingivalis strain:COT-109_OH1386 Genome sequencing.</title>
        <authorList>
            <person name="Wallis C."/>
            <person name="Deusch O."/>
            <person name="O'Flynn C."/>
            <person name="Davis I."/>
            <person name="Jospin G."/>
            <person name="Darling A.E."/>
            <person name="Coil D.A."/>
            <person name="Alexiev A."/>
            <person name="Horsfall A."/>
            <person name="Kirkwood N."/>
            <person name="Harris S."/>
            <person name="Eisen J.A."/>
        </authorList>
    </citation>
    <scope>NUCLEOTIDE SEQUENCE [LARGE SCALE GENOMIC DNA]</scope>
    <source>
        <strain evidence="11">COT-109 OH1386</strain>
    </source>
</reference>
<dbReference type="Pfam" id="PF07715">
    <property type="entry name" value="Plug"/>
    <property type="match status" value="1"/>
</dbReference>
<accession>A0A0A2EN29</accession>
<comment type="similarity">
    <text evidence="7">Belongs to the TonB-dependent receptor family.</text>
</comment>
<dbReference type="InterPro" id="IPR039426">
    <property type="entry name" value="TonB-dep_rcpt-like"/>
</dbReference>
<dbReference type="STRING" id="36874.HQ34_00875"/>
<evidence type="ECO:0000259" key="9">
    <source>
        <dbReference type="Pfam" id="PF07715"/>
    </source>
</evidence>
<sequence length="1002" mass="111201">MKKRLGMLLVLLLVSVVSASAQTLTVKGIVLDEKSDPVPFCPVRLKSDPSKGAHTDADGKFTLQATKGAILVVSYVGYVTQEVAAMPQLTIKLQPNSEVLDDVVVIGYMTRKVANTSASVVKIDGGQLANKPTANPLDAVQGKVTGLQVYSSSGEPSAGLSIELHGHGSLGAGTSPLIIMDGIPVSTNTIRAMNPNDIESVQFLKDAAATSIYGARAANGVIYITTKRGVAEDRARVSVRAQYGVSSLANSDYFDQLMTADELLRYYEETKIYTPEQISNFRDKLFKGNDFRWYKYIYQPAPLYTADASVSGGTGRTNYYISGGLLDQKGLRMGSSYQKAYARLNLNTSFSDYVRAGVNTSVSYDETMVSPFGANDRTGGGLAAMNPPFISPYDNETGKVLDYIELLDITSPNHVIGTHPSKSNAFIFSANANVTITPMNGLNIRSLAGIESSFGTSASRLLPSFRRAYGVGSSSRAYQGSVNFSTTNTISYDFSVADDHHFTTLLGHEYVNYADEGFSASGSGILDDRLFMLNNVTKDQVVSESGLGYAFLSFFSQVSYDYAEKYFVDLVLRNDASSRFGRNRRNGLFWSAGLLWKAKREDFLKDISWLNELDVKASYGTQGNSSIPPYVIESYSGKVGQKKGEMSLGFISLGNPDLGWERQSKLTVGFKTRVWDRFTLNLEYYNRITSDMLFEVPLSLSTGLPMGRLDFVTRYQNVGSYLNHGIDLRLDVDMLRGKGYGLSGYFNFSYNQDRVLKLFDGRQRWYEPNSQLVYIVGKPVTYVAALYKGVNTQTGVPEWYRPGEDKDVTTRDDNNIANMWSSSLEQNTGIPAYTPMTGGWGLVGSWKNFYLNADFSFAIGKYMFSMDKQRFENDYYVRDKETELNGSRRLFDYWKQPGDVAEFPSLEWVRSKNEVRQSTYFDSKMLENASFMRLKNLTIGYQVPSTWLKGQRILTNAKVYFAGRNLLTFTKFRGIDPEVNHNVSMGANPNTKQLSVGVELGF</sequence>
<dbReference type="NCBIfam" id="TIGR04056">
    <property type="entry name" value="OMP_RagA_SusC"/>
    <property type="match status" value="1"/>
</dbReference>
<evidence type="ECO:0000256" key="8">
    <source>
        <dbReference type="SAM" id="SignalP"/>
    </source>
</evidence>
<proteinExistence type="inferred from homology"/>
<dbReference type="SUPFAM" id="SSF56935">
    <property type="entry name" value="Porins"/>
    <property type="match status" value="1"/>
</dbReference>
<protein>
    <submittedName>
        <fullName evidence="10">Membrane receptor RagA</fullName>
    </submittedName>
</protein>
<dbReference type="Gene3D" id="2.40.170.20">
    <property type="entry name" value="TonB-dependent receptor, beta-barrel domain"/>
    <property type="match status" value="1"/>
</dbReference>
<gene>
    <name evidence="10" type="ORF">HQ35_06135</name>
</gene>
<dbReference type="InterPro" id="IPR008969">
    <property type="entry name" value="CarboxyPept-like_regulatory"/>
</dbReference>
<keyword evidence="10" id="KW-0675">Receptor</keyword>
<dbReference type="InterPro" id="IPR037066">
    <property type="entry name" value="Plug_dom_sf"/>
</dbReference>
<keyword evidence="2 7" id="KW-0813">Transport</keyword>
<keyword evidence="3 7" id="KW-1134">Transmembrane beta strand</keyword>
<organism evidence="10 11">
    <name type="scientific">Porphyromonas cangingivalis</name>
    <dbReference type="NCBI Taxonomy" id="36874"/>
    <lineage>
        <taxon>Bacteria</taxon>
        <taxon>Pseudomonadati</taxon>
        <taxon>Bacteroidota</taxon>
        <taxon>Bacteroidia</taxon>
        <taxon>Bacteroidales</taxon>
        <taxon>Porphyromonadaceae</taxon>
        <taxon>Porphyromonas</taxon>
    </lineage>
</organism>
<feature type="signal peptide" evidence="8">
    <location>
        <begin position="1"/>
        <end position="21"/>
    </location>
</feature>
<evidence type="ECO:0000256" key="2">
    <source>
        <dbReference type="ARBA" id="ARBA00022448"/>
    </source>
</evidence>
<evidence type="ECO:0000256" key="5">
    <source>
        <dbReference type="ARBA" id="ARBA00023136"/>
    </source>
</evidence>
<dbReference type="SUPFAM" id="SSF49464">
    <property type="entry name" value="Carboxypeptidase regulatory domain-like"/>
    <property type="match status" value="1"/>
</dbReference>
<dbReference type="eggNOG" id="COG1629">
    <property type="taxonomic scope" value="Bacteria"/>
</dbReference>
<dbReference type="NCBIfam" id="TIGR04057">
    <property type="entry name" value="SusC_RagA_signa"/>
    <property type="match status" value="1"/>
</dbReference>
<dbReference type="InterPro" id="IPR012910">
    <property type="entry name" value="Plug_dom"/>
</dbReference>
<feature type="domain" description="TonB-dependent receptor plug" evidence="9">
    <location>
        <begin position="113"/>
        <end position="221"/>
    </location>
</feature>
<comment type="subcellular location">
    <subcellularLocation>
        <location evidence="1 7">Cell outer membrane</location>
        <topology evidence="1 7">Multi-pass membrane protein</topology>
    </subcellularLocation>
</comment>
<dbReference type="GO" id="GO:0009279">
    <property type="term" value="C:cell outer membrane"/>
    <property type="evidence" value="ECO:0007669"/>
    <property type="project" value="UniProtKB-SubCell"/>
</dbReference>
<evidence type="ECO:0000256" key="6">
    <source>
        <dbReference type="ARBA" id="ARBA00023237"/>
    </source>
</evidence>
<dbReference type="InterPro" id="IPR036942">
    <property type="entry name" value="Beta-barrel_TonB_sf"/>
</dbReference>
<dbReference type="PROSITE" id="PS52016">
    <property type="entry name" value="TONB_DEPENDENT_REC_3"/>
    <property type="match status" value="1"/>
</dbReference>
<evidence type="ECO:0000313" key="10">
    <source>
        <dbReference type="EMBL" id="KGN80266.1"/>
    </source>
</evidence>
<dbReference type="InterPro" id="IPR023997">
    <property type="entry name" value="TonB-dep_OMP_SusC/RagA_CS"/>
</dbReference>
<keyword evidence="8" id="KW-0732">Signal</keyword>